<dbReference type="GO" id="GO:0015627">
    <property type="term" value="C:type II protein secretion system complex"/>
    <property type="evidence" value="ECO:0007669"/>
    <property type="project" value="InterPro"/>
</dbReference>
<dbReference type="InterPro" id="IPR001775">
    <property type="entry name" value="GspD/PilQ"/>
</dbReference>
<keyword evidence="6 12" id="KW-0732">Signal</keyword>
<accession>A0A1B4V3U1</accession>
<dbReference type="Gene3D" id="3.30.1370.120">
    <property type="match status" value="3"/>
</dbReference>
<keyword evidence="3 10" id="KW-0813">Transport</keyword>
<evidence type="ECO:0000313" key="17">
    <source>
        <dbReference type="Proteomes" id="UP000218899"/>
    </source>
</evidence>
<protein>
    <submittedName>
        <fullName evidence="16">General secretion pathway protein D</fullName>
    </submittedName>
</protein>
<keyword evidence="7" id="KW-0653">Protein transport</keyword>
<name>A0A1B4V3U1_9GAMM</name>
<evidence type="ECO:0000256" key="5">
    <source>
        <dbReference type="ARBA" id="ARBA00022692"/>
    </source>
</evidence>
<keyword evidence="9" id="KW-0998">Cell outer membrane</keyword>
<dbReference type="InterPro" id="IPR013356">
    <property type="entry name" value="T2SS_GspD"/>
</dbReference>
<evidence type="ECO:0000256" key="11">
    <source>
        <dbReference type="SAM" id="MobiDB-lite"/>
    </source>
</evidence>
<dbReference type="NCBIfam" id="TIGR02517">
    <property type="entry name" value="type_II_gspD"/>
    <property type="match status" value="1"/>
</dbReference>
<dbReference type="InterPro" id="IPR005644">
    <property type="entry name" value="NolW-like"/>
</dbReference>
<evidence type="ECO:0000259" key="13">
    <source>
        <dbReference type="Pfam" id="PF00263"/>
    </source>
</evidence>
<dbReference type="PRINTS" id="PR00811">
    <property type="entry name" value="BCTERIALGSPD"/>
</dbReference>
<dbReference type="InterPro" id="IPR050810">
    <property type="entry name" value="Bact_Secretion_Sys_Channel"/>
</dbReference>
<dbReference type="Proteomes" id="UP000218899">
    <property type="component" value="Chromosome"/>
</dbReference>
<dbReference type="InterPro" id="IPR004846">
    <property type="entry name" value="T2SS/T3SS_dom"/>
</dbReference>
<keyword evidence="8" id="KW-0472">Membrane</keyword>
<keyword evidence="17" id="KW-1185">Reference proteome</keyword>
<feature type="compositionally biased region" description="Basic and acidic residues" evidence="11">
    <location>
        <begin position="689"/>
        <end position="703"/>
    </location>
</feature>
<evidence type="ECO:0000259" key="14">
    <source>
        <dbReference type="Pfam" id="PF03958"/>
    </source>
</evidence>
<dbReference type="PANTHER" id="PTHR30332:SF24">
    <property type="entry name" value="SECRETIN GSPD-RELATED"/>
    <property type="match status" value="1"/>
</dbReference>
<dbReference type="GO" id="GO:0015628">
    <property type="term" value="P:protein secretion by the type II secretion system"/>
    <property type="evidence" value="ECO:0007669"/>
    <property type="project" value="InterPro"/>
</dbReference>
<evidence type="ECO:0000259" key="15">
    <source>
        <dbReference type="Pfam" id="PF21305"/>
    </source>
</evidence>
<comment type="similarity">
    <text evidence="2">Belongs to the bacterial secretin family. GSP D subfamily.</text>
</comment>
<dbReference type="InterPro" id="IPR038591">
    <property type="entry name" value="NolW-like_sf"/>
</dbReference>
<dbReference type="PRINTS" id="PR01032">
    <property type="entry name" value="PHAGEIV"/>
</dbReference>
<feature type="compositionally biased region" description="Pro residues" evidence="11">
    <location>
        <begin position="704"/>
        <end position="715"/>
    </location>
</feature>
<dbReference type="InterPro" id="IPR004845">
    <property type="entry name" value="T2SS_GspD_CS"/>
</dbReference>
<feature type="domain" description="Type II/III secretion system secretin-like" evidence="13">
    <location>
        <begin position="500"/>
        <end position="668"/>
    </location>
</feature>
<dbReference type="GO" id="GO:0009279">
    <property type="term" value="C:cell outer membrane"/>
    <property type="evidence" value="ECO:0007669"/>
    <property type="project" value="UniProtKB-SubCell"/>
</dbReference>
<feature type="compositionally biased region" description="Pro residues" evidence="11">
    <location>
        <begin position="44"/>
        <end position="63"/>
    </location>
</feature>
<feature type="domain" description="GspD-like N0" evidence="15">
    <location>
        <begin position="83"/>
        <end position="153"/>
    </location>
</feature>
<evidence type="ECO:0000313" key="16">
    <source>
        <dbReference type="EMBL" id="BAU48200.1"/>
    </source>
</evidence>
<keyword evidence="5" id="KW-0812">Transmembrane</keyword>
<evidence type="ECO:0000256" key="10">
    <source>
        <dbReference type="RuleBase" id="RU004004"/>
    </source>
</evidence>
<evidence type="ECO:0000256" key="8">
    <source>
        <dbReference type="ARBA" id="ARBA00023136"/>
    </source>
</evidence>
<feature type="domain" description="NolW-like" evidence="14">
    <location>
        <begin position="324"/>
        <end position="411"/>
    </location>
</feature>
<feature type="chain" id="PRO_5008571138" evidence="12">
    <location>
        <begin position="26"/>
        <end position="735"/>
    </location>
</feature>
<feature type="region of interest" description="Disordered" evidence="11">
    <location>
        <begin position="25"/>
        <end position="72"/>
    </location>
</feature>
<feature type="region of interest" description="Disordered" evidence="11">
    <location>
        <begin position="689"/>
        <end position="735"/>
    </location>
</feature>
<evidence type="ECO:0000256" key="12">
    <source>
        <dbReference type="SAM" id="SignalP"/>
    </source>
</evidence>
<keyword evidence="4" id="KW-1134">Transmembrane beta strand</keyword>
<evidence type="ECO:0000256" key="9">
    <source>
        <dbReference type="ARBA" id="ARBA00023237"/>
    </source>
</evidence>
<dbReference type="KEGG" id="sva:SVA_1640"/>
<comment type="subcellular location">
    <subcellularLocation>
        <location evidence="1 10">Cell outer membrane</location>
    </subcellularLocation>
</comment>
<dbReference type="InterPro" id="IPR049371">
    <property type="entry name" value="GspD-like_N0"/>
</dbReference>
<evidence type="ECO:0000256" key="7">
    <source>
        <dbReference type="ARBA" id="ARBA00022927"/>
    </source>
</evidence>
<feature type="domain" description="NolW-like" evidence="14">
    <location>
        <begin position="241"/>
        <end position="318"/>
    </location>
</feature>
<dbReference type="Pfam" id="PF03958">
    <property type="entry name" value="Secretin_N"/>
    <property type="match status" value="3"/>
</dbReference>
<evidence type="ECO:0000256" key="6">
    <source>
        <dbReference type="ARBA" id="ARBA00022729"/>
    </source>
</evidence>
<dbReference type="Pfam" id="PF21305">
    <property type="entry name" value="type_II_gspD_N0"/>
    <property type="match status" value="1"/>
</dbReference>
<evidence type="ECO:0000256" key="2">
    <source>
        <dbReference type="ARBA" id="ARBA00006980"/>
    </source>
</evidence>
<dbReference type="RefSeq" id="WP_096460739.1">
    <property type="nucleotide sequence ID" value="NZ_AP014936.1"/>
</dbReference>
<gene>
    <name evidence="16" type="ORF">SVA_1640</name>
</gene>
<sequence>MNERRHTRRPWLLALALAFCGLAQAQQQPGADPNGAPAGQVEPPSAPAPAAPAPPPPSSPAPTGPRNGASASITPVKTGEVLLNFQGADVQAVVKAVSQMTGRNFLMDPRVKGTVTIISSKPVSRANAYQIFLSALKAQGFTAVEGPGTLVRIVPTGEAKQGADVEKTIPYGEQINTHVAIVQHISASQMVPLLRPLMAPTSQLSAYEPANALIITDYGDNIRRLLKIIDKIDQPVSSDVTVVSLQHASALDLADLITRLAAPPGAVPAAPGQPAQAPVGDRFTIVPDLRTNTLLIRTDNPGRLNQLRSLIGKLDVPATTGGQTRVVYLRNAEAVKLVEVLRGLLAGEARAQTAAAPAAPGVPGRPAARPAAEASLIQADEATNALIINASDAVYNNLRAVIEKLDVRRAQVYVEALIAEITTDKATELGFQWFDAGKAGDGAVAGVTNFTRAKPSIIGTAVDPTTALSGAAGLTLAFLGPSITLADGTEVRSLGALARALEQKTIANILSTPNLMTLDNAEAKIVVGQNVPFVTGNFVLPTTGTGTTTNPFQTIERRDVGITLRIKPQISEGGGVKLDIFQEISTVTASPVATADIVTNKRSVETKVLVDDGGTIVLGGLIEDTIQETRQEVPVLGRIPLLGALFRYKEDTKKKTNLMVFLRPVIIRSADDGYRLTSDRYDYIRAQGREPDRERVEMLERFKPAPPPAEPPKPAKPPEEKLGPPEAPDGSPTVN</sequence>
<dbReference type="Pfam" id="PF00263">
    <property type="entry name" value="Secretin"/>
    <property type="match status" value="1"/>
</dbReference>
<evidence type="ECO:0000256" key="4">
    <source>
        <dbReference type="ARBA" id="ARBA00022452"/>
    </source>
</evidence>
<dbReference type="EMBL" id="AP014936">
    <property type="protein sequence ID" value="BAU48200.1"/>
    <property type="molecule type" value="Genomic_DNA"/>
</dbReference>
<dbReference type="AlphaFoldDB" id="A0A1B4V3U1"/>
<reference evidence="16 17" key="1">
    <citation type="submission" date="2015-08" db="EMBL/GenBank/DDBJ databases">
        <title>Complete genome sequence of Sulfurifustis variabilis.</title>
        <authorList>
            <person name="Miura A."/>
            <person name="Kojima H."/>
            <person name="Fukui M."/>
        </authorList>
    </citation>
    <scope>NUCLEOTIDE SEQUENCE [LARGE SCALE GENOMIC DNA]</scope>
    <source>
        <strain evidence="17">skN76</strain>
    </source>
</reference>
<dbReference type="PANTHER" id="PTHR30332">
    <property type="entry name" value="PROBABLE GENERAL SECRETION PATHWAY PROTEIN D"/>
    <property type="match status" value="1"/>
</dbReference>
<dbReference type="OrthoDB" id="9775455at2"/>
<feature type="domain" description="NolW-like" evidence="14">
    <location>
        <begin position="182"/>
        <end position="237"/>
    </location>
</feature>
<evidence type="ECO:0000256" key="1">
    <source>
        <dbReference type="ARBA" id="ARBA00004442"/>
    </source>
</evidence>
<organism evidence="16 17">
    <name type="scientific">Sulfurifustis variabilis</name>
    <dbReference type="NCBI Taxonomy" id="1675686"/>
    <lineage>
        <taxon>Bacteria</taxon>
        <taxon>Pseudomonadati</taxon>
        <taxon>Pseudomonadota</taxon>
        <taxon>Gammaproteobacteria</taxon>
        <taxon>Acidiferrobacterales</taxon>
        <taxon>Acidiferrobacteraceae</taxon>
        <taxon>Sulfurifustis</taxon>
    </lineage>
</organism>
<evidence type="ECO:0000256" key="3">
    <source>
        <dbReference type="ARBA" id="ARBA00022448"/>
    </source>
</evidence>
<dbReference type="PROSITE" id="PS00875">
    <property type="entry name" value="T2SP_D"/>
    <property type="match status" value="1"/>
</dbReference>
<feature type="signal peptide" evidence="12">
    <location>
        <begin position="1"/>
        <end position="25"/>
    </location>
</feature>
<proteinExistence type="inferred from homology"/>